<dbReference type="AlphaFoldDB" id="A0AAV1Y192"/>
<comment type="caution">
    <text evidence="2">The sequence shown here is derived from an EMBL/GenBank/DDBJ whole genome shotgun (WGS) entry which is preliminary data.</text>
</comment>
<keyword evidence="1" id="KW-0812">Transmembrane</keyword>
<protein>
    <submittedName>
        <fullName evidence="2">Uncharacterized protein</fullName>
    </submittedName>
</protein>
<feature type="transmembrane region" description="Helical" evidence="1">
    <location>
        <begin position="41"/>
        <end position="63"/>
    </location>
</feature>
<organism evidence="2 3">
    <name type="scientific">Lupinus luteus</name>
    <name type="common">European yellow lupine</name>
    <dbReference type="NCBI Taxonomy" id="3873"/>
    <lineage>
        <taxon>Eukaryota</taxon>
        <taxon>Viridiplantae</taxon>
        <taxon>Streptophyta</taxon>
        <taxon>Embryophyta</taxon>
        <taxon>Tracheophyta</taxon>
        <taxon>Spermatophyta</taxon>
        <taxon>Magnoliopsida</taxon>
        <taxon>eudicotyledons</taxon>
        <taxon>Gunneridae</taxon>
        <taxon>Pentapetalae</taxon>
        <taxon>rosids</taxon>
        <taxon>fabids</taxon>
        <taxon>Fabales</taxon>
        <taxon>Fabaceae</taxon>
        <taxon>Papilionoideae</taxon>
        <taxon>50 kb inversion clade</taxon>
        <taxon>genistoids sensu lato</taxon>
        <taxon>core genistoids</taxon>
        <taxon>Genisteae</taxon>
        <taxon>Lupinus</taxon>
    </lineage>
</organism>
<proteinExistence type="predicted"/>
<evidence type="ECO:0000313" key="2">
    <source>
        <dbReference type="EMBL" id="CAL0327757.1"/>
    </source>
</evidence>
<dbReference type="EMBL" id="CAXHTB010000020">
    <property type="protein sequence ID" value="CAL0327757.1"/>
    <property type="molecule type" value="Genomic_DNA"/>
</dbReference>
<sequence length="96" mass="10971">MLDTRLGQASSFGALIRHLYLNVSASSIYPHFVILHYQGTYLFQFCYFVVMFLSIILQNIYACGFKAEFDEIRDISLLLGTLGLVHLKDLNHISSH</sequence>
<evidence type="ECO:0000313" key="3">
    <source>
        <dbReference type="Proteomes" id="UP001497480"/>
    </source>
</evidence>
<gene>
    <name evidence="2" type="ORF">LLUT_LOCUS28817</name>
</gene>
<reference evidence="2 3" key="1">
    <citation type="submission" date="2024-03" db="EMBL/GenBank/DDBJ databases">
        <authorList>
            <person name="Martinez-Hernandez J."/>
        </authorList>
    </citation>
    <scope>NUCLEOTIDE SEQUENCE [LARGE SCALE GENOMIC DNA]</scope>
</reference>
<dbReference type="Proteomes" id="UP001497480">
    <property type="component" value="Unassembled WGS sequence"/>
</dbReference>
<name>A0AAV1Y192_LUPLU</name>
<keyword evidence="3" id="KW-1185">Reference proteome</keyword>
<evidence type="ECO:0000256" key="1">
    <source>
        <dbReference type="SAM" id="Phobius"/>
    </source>
</evidence>
<accession>A0AAV1Y192</accession>
<keyword evidence="1" id="KW-0472">Membrane</keyword>
<keyword evidence="1" id="KW-1133">Transmembrane helix</keyword>